<keyword evidence="3 7" id="KW-0641">Proline biosynthesis</keyword>
<dbReference type="FunFam" id="3.40.309.10:FF:000006">
    <property type="entry name" value="Gamma-glutamyl phosphate reductase"/>
    <property type="match status" value="1"/>
</dbReference>
<evidence type="ECO:0000256" key="6">
    <source>
        <dbReference type="ARBA" id="ARBA00049024"/>
    </source>
</evidence>
<dbReference type="InterPro" id="IPR016161">
    <property type="entry name" value="Ald_DH/histidinol_DH"/>
</dbReference>
<dbReference type="AlphaFoldDB" id="D4MIC1"/>
<feature type="domain" description="Aldehyde dehydrogenase" evidence="8">
    <location>
        <begin position="7"/>
        <end position="286"/>
    </location>
</feature>
<comment type="subcellular location">
    <subcellularLocation>
        <location evidence="7">Cytoplasm</location>
    </subcellularLocation>
</comment>
<keyword evidence="4 7" id="KW-0521">NADP</keyword>
<dbReference type="PANTHER" id="PTHR11063:SF8">
    <property type="entry name" value="DELTA-1-PYRROLINE-5-CARBOXYLATE SYNTHASE"/>
    <property type="match status" value="1"/>
</dbReference>
<dbReference type="KEGG" id="esr:ES1_03460"/>
<evidence type="ECO:0000256" key="2">
    <source>
        <dbReference type="ARBA" id="ARBA00022605"/>
    </source>
</evidence>
<dbReference type="NCBIfam" id="TIGR00407">
    <property type="entry name" value="proA"/>
    <property type="match status" value="1"/>
</dbReference>
<dbReference type="Gene3D" id="3.40.605.10">
    <property type="entry name" value="Aldehyde Dehydrogenase, Chain A, domain 1"/>
    <property type="match status" value="1"/>
</dbReference>
<dbReference type="GO" id="GO:0004350">
    <property type="term" value="F:glutamate-5-semialdehyde dehydrogenase activity"/>
    <property type="evidence" value="ECO:0007669"/>
    <property type="project" value="UniProtKB-UniRule"/>
</dbReference>
<keyword evidence="2 7" id="KW-0028">Amino-acid biosynthesis</keyword>
<organism evidence="9 10">
    <name type="scientific">[Eubacterium] siraeum V10Sc8a</name>
    <dbReference type="NCBI Taxonomy" id="717961"/>
    <lineage>
        <taxon>Bacteria</taxon>
        <taxon>Bacillati</taxon>
        <taxon>Bacillota</taxon>
        <taxon>Clostridia</taxon>
        <taxon>Eubacteriales</taxon>
        <taxon>Oscillospiraceae</taxon>
        <taxon>Oscillospiraceae incertae sedis</taxon>
    </lineage>
</organism>
<dbReference type="PANTHER" id="PTHR11063">
    <property type="entry name" value="GLUTAMATE SEMIALDEHYDE DEHYDROGENASE"/>
    <property type="match status" value="1"/>
</dbReference>
<dbReference type="SUPFAM" id="SSF53720">
    <property type="entry name" value="ALDH-like"/>
    <property type="match status" value="1"/>
</dbReference>
<reference evidence="9 10" key="2">
    <citation type="submission" date="2010-03" db="EMBL/GenBank/DDBJ databases">
        <authorList>
            <person name="Pajon A."/>
        </authorList>
    </citation>
    <scope>NUCLEOTIDE SEQUENCE [LARGE SCALE GENOMIC DNA]</scope>
    <source>
        <strain evidence="9 10">V10Sc8a</strain>
    </source>
</reference>
<dbReference type="EMBL" id="FP929059">
    <property type="protein sequence ID" value="CBL33504.1"/>
    <property type="molecule type" value="Genomic_DNA"/>
</dbReference>
<dbReference type="GO" id="GO:0055129">
    <property type="term" value="P:L-proline biosynthetic process"/>
    <property type="evidence" value="ECO:0007669"/>
    <property type="project" value="UniProtKB-UniRule"/>
</dbReference>
<keyword evidence="5 7" id="KW-0560">Oxidoreductase</keyword>
<dbReference type="GO" id="GO:0050661">
    <property type="term" value="F:NADP binding"/>
    <property type="evidence" value="ECO:0007669"/>
    <property type="project" value="InterPro"/>
</dbReference>
<dbReference type="EC" id="1.2.1.41" evidence="7"/>
<dbReference type="CDD" id="cd07079">
    <property type="entry name" value="ALDH_F18-19_ProA-GPR"/>
    <property type="match status" value="1"/>
</dbReference>
<dbReference type="Proteomes" id="UP000007050">
    <property type="component" value="Chromosome"/>
</dbReference>
<evidence type="ECO:0000256" key="7">
    <source>
        <dbReference type="HAMAP-Rule" id="MF_00412"/>
    </source>
</evidence>
<comment type="catalytic activity">
    <reaction evidence="6 7">
        <text>L-glutamate 5-semialdehyde + phosphate + NADP(+) = L-glutamyl 5-phosphate + NADPH + H(+)</text>
        <dbReference type="Rhea" id="RHEA:19541"/>
        <dbReference type="ChEBI" id="CHEBI:15378"/>
        <dbReference type="ChEBI" id="CHEBI:43474"/>
        <dbReference type="ChEBI" id="CHEBI:57783"/>
        <dbReference type="ChEBI" id="CHEBI:58066"/>
        <dbReference type="ChEBI" id="CHEBI:58274"/>
        <dbReference type="ChEBI" id="CHEBI:58349"/>
        <dbReference type="EC" id="1.2.1.41"/>
    </reaction>
</comment>
<dbReference type="PATRIC" id="fig|717961.3.peg.367"/>
<dbReference type="InterPro" id="IPR012134">
    <property type="entry name" value="Glu-5-SA_DH"/>
</dbReference>
<proteinExistence type="inferred from homology"/>
<dbReference type="UniPathway" id="UPA00098">
    <property type="reaction ID" value="UER00360"/>
</dbReference>
<dbReference type="InterPro" id="IPR000965">
    <property type="entry name" value="GPR_dom"/>
</dbReference>
<dbReference type="NCBIfam" id="NF001221">
    <property type="entry name" value="PRK00197.1"/>
    <property type="match status" value="1"/>
</dbReference>
<evidence type="ECO:0000256" key="4">
    <source>
        <dbReference type="ARBA" id="ARBA00022857"/>
    </source>
</evidence>
<comment type="similarity">
    <text evidence="7">Belongs to the gamma-glutamyl phosphate reductase family.</text>
</comment>
<dbReference type="PIRSF" id="PIRSF000151">
    <property type="entry name" value="GPR"/>
    <property type="match status" value="1"/>
</dbReference>
<evidence type="ECO:0000256" key="1">
    <source>
        <dbReference type="ARBA" id="ARBA00004985"/>
    </source>
</evidence>
<dbReference type="HAMAP" id="MF_00412">
    <property type="entry name" value="ProA"/>
    <property type="match status" value="1"/>
</dbReference>
<gene>
    <name evidence="7" type="primary">proA</name>
    <name evidence="9" type="ORF">ES1_03460</name>
</gene>
<dbReference type="Gene3D" id="3.40.309.10">
    <property type="entry name" value="Aldehyde Dehydrogenase, Chain A, domain 2"/>
    <property type="match status" value="1"/>
</dbReference>
<evidence type="ECO:0000259" key="8">
    <source>
        <dbReference type="Pfam" id="PF00171"/>
    </source>
</evidence>
<evidence type="ECO:0000313" key="9">
    <source>
        <dbReference type="EMBL" id="CBL33504.1"/>
    </source>
</evidence>
<dbReference type="InterPro" id="IPR016163">
    <property type="entry name" value="Ald_DH_C"/>
</dbReference>
<evidence type="ECO:0000256" key="5">
    <source>
        <dbReference type="ARBA" id="ARBA00023002"/>
    </source>
</evidence>
<feature type="domain" description="Aldehyde dehydrogenase" evidence="8">
    <location>
        <begin position="323"/>
        <end position="383"/>
    </location>
</feature>
<evidence type="ECO:0000313" key="10">
    <source>
        <dbReference type="Proteomes" id="UP000007050"/>
    </source>
</evidence>
<dbReference type="GO" id="GO:0005737">
    <property type="term" value="C:cytoplasm"/>
    <property type="evidence" value="ECO:0007669"/>
    <property type="project" value="UniProtKB-SubCell"/>
</dbReference>
<comment type="pathway">
    <text evidence="1 7">Amino-acid biosynthesis; L-proline biosynthesis; L-glutamate 5-semialdehyde from L-glutamate: step 2/2.</text>
</comment>
<name>D4MIC1_9FIRM</name>
<accession>D4MIC1</accession>
<dbReference type="HOGENOM" id="CLU_030231_0_0_9"/>
<comment type="function">
    <text evidence="7">Catalyzes the NADPH-dependent reduction of L-glutamate 5-phosphate into L-glutamate 5-semialdehyde and phosphate. The product spontaneously undergoes cyclization to form 1-pyrroline-5-carboxylate.</text>
</comment>
<sequence>MRTERKNMSYIDELGKKAKSAAKNSAMLSQSLKNDILATIAVMLENGRDEIKKANELDITAAHENNMAAAMVDRLTLTDARIDGMAEGVRQVAALPDPVGKILGGNTLPNGLTVIKKSVPLGVIGIIFESRPNVTVDAGCLCLKAGNTVILRGGSDAINSNKCLVGIMRAAAEKHGVNPDIVQLVEDTSRDTATELMKANEYVDVLIPRGGGGLINAVIKNATVPVIQTGEGNCHVYVDRFADIDMAVDIVDNAKTQRPSVCNAIENVLVHKNIAEGFLKKLAERWNGKVTFVGDEASSAYITLEKIADDEDYRREFLDLKIAVKIVDDIDEAIAHINRFGTGHSECIVTEYLRNAEKFQREVDAAAVYVNASTRFTDGFEFGLGAEIGISTQKLHVRGPMGLEALTTFKYLVNGNGQTRG</sequence>
<dbReference type="InterPro" id="IPR016162">
    <property type="entry name" value="Ald_DH_N"/>
</dbReference>
<protein>
    <recommendedName>
        <fullName evidence="7">Gamma-glutamyl phosphate reductase</fullName>
        <shortName evidence="7">GPR</shortName>
        <ecNumber evidence="7">1.2.1.41</ecNumber>
    </recommendedName>
    <alternativeName>
        <fullName evidence="7">Glutamate-5-semialdehyde dehydrogenase</fullName>
    </alternativeName>
    <alternativeName>
        <fullName evidence="7">Glutamyl-gamma-semialdehyde dehydrogenase</fullName>
        <shortName evidence="7">GSA dehydrogenase</shortName>
    </alternativeName>
</protein>
<reference evidence="9 10" key="1">
    <citation type="submission" date="2010-03" db="EMBL/GenBank/DDBJ databases">
        <title>The genome sequence of Eubacterium siraeum V10Sc8a.</title>
        <authorList>
            <consortium name="metaHIT consortium -- http://www.metahit.eu/"/>
            <person name="Pajon A."/>
            <person name="Turner K."/>
            <person name="Parkhill J."/>
            <person name="Duncan S."/>
            <person name="Flint H."/>
        </authorList>
    </citation>
    <scope>NUCLEOTIDE SEQUENCE [LARGE SCALE GENOMIC DNA]</scope>
    <source>
        <strain evidence="9 10">V10Sc8a</strain>
    </source>
</reference>
<evidence type="ECO:0000256" key="3">
    <source>
        <dbReference type="ARBA" id="ARBA00022650"/>
    </source>
</evidence>
<dbReference type="PROSITE" id="PS01223">
    <property type="entry name" value="PROA"/>
    <property type="match status" value="1"/>
</dbReference>
<keyword evidence="7" id="KW-0963">Cytoplasm</keyword>
<dbReference type="InterPro" id="IPR015590">
    <property type="entry name" value="Aldehyde_DH_dom"/>
</dbReference>
<dbReference type="Pfam" id="PF00171">
    <property type="entry name" value="Aldedh"/>
    <property type="match status" value="2"/>
</dbReference>
<dbReference type="InterPro" id="IPR020593">
    <property type="entry name" value="G-glutamylP_reductase_CS"/>
</dbReference>